<organism evidence="1 2">
    <name type="scientific">Helicobacter pylori (strain ATCC 700392 / 26695)</name>
    <name type="common">Campylobacter pylori</name>
    <dbReference type="NCBI Taxonomy" id="85962"/>
    <lineage>
        <taxon>Bacteria</taxon>
        <taxon>Pseudomonadati</taxon>
        <taxon>Campylobacterota</taxon>
        <taxon>Epsilonproteobacteria</taxon>
        <taxon>Campylobacterales</taxon>
        <taxon>Helicobacteraceae</taxon>
        <taxon>Helicobacter</taxon>
    </lineage>
</organism>
<name>O25035_HELPY</name>
<evidence type="ECO:0000313" key="2">
    <source>
        <dbReference type="Proteomes" id="UP000000429"/>
    </source>
</evidence>
<gene>
    <name evidence="1" type="ordered locus">HP_0253</name>
</gene>
<proteinExistence type="predicted"/>
<dbReference type="InParanoid" id="O25035"/>
<protein>
    <submittedName>
        <fullName evidence="1">Uncharacterized protein</fullName>
    </submittedName>
</protein>
<dbReference type="PIR" id="E64551">
    <property type="entry name" value="E64551"/>
</dbReference>
<dbReference type="Proteomes" id="UP000000429">
    <property type="component" value="Chromosome"/>
</dbReference>
<accession>O25035</accession>
<reference evidence="1 2" key="1">
    <citation type="journal article" date="1997" name="Nature">
        <title>The complete genome sequence of the gastric pathogen Helicobacter pylori.</title>
        <authorList>
            <person name="Tomb J.-F."/>
            <person name="White O."/>
            <person name="Kerlavage A.R."/>
            <person name="Clayton R.A."/>
            <person name="Sutton G.G."/>
            <person name="Fleischmann R.D."/>
            <person name="Ketchum K.A."/>
            <person name="Klenk H.P."/>
            <person name="Gill S."/>
            <person name="Dougherty B.A."/>
            <person name="Nelson K."/>
            <person name="Quackenbush J."/>
            <person name="Zhou L."/>
            <person name="Kirkness E.F."/>
            <person name="Peterson S."/>
            <person name="Loftus B."/>
            <person name="Richardson D."/>
            <person name="Dodson R."/>
            <person name="Khalak H.G."/>
            <person name="Glodek A."/>
            <person name="McKenney K."/>
            <person name="Fitzegerald L.M."/>
            <person name="Lee N."/>
            <person name="Adams M.D."/>
            <person name="Hickey E.K."/>
            <person name="Berg D.E."/>
            <person name="Gocayne J.D."/>
            <person name="Utterback T.R."/>
            <person name="Peterson J.D."/>
            <person name="Kelley J.M."/>
            <person name="Karp P.D."/>
            <person name="Smith H.O."/>
            <person name="Fraser C.M."/>
            <person name="Venter J.C."/>
        </authorList>
    </citation>
    <scope>NUCLEOTIDE SEQUENCE [LARGE SCALE GENOMIC DNA]</scope>
    <source>
        <strain evidence="2">ATCC 700392 / 26695</strain>
    </source>
</reference>
<keyword evidence="2" id="KW-1185">Reference proteome</keyword>
<sequence length="38" mass="4462">MKNTNTKEIKNTRMKKGYSQYHALKKGLLKTLCFLAFL</sequence>
<evidence type="ECO:0000313" key="1">
    <source>
        <dbReference type="EMBL" id="AAD07323.1"/>
    </source>
</evidence>
<dbReference type="EnsemblBacteria" id="AAD07323">
    <property type="protein sequence ID" value="AAD07323"/>
    <property type="gene ID" value="HP_0253"/>
</dbReference>
<dbReference type="KEGG" id="hpy:HP_0253"/>
<dbReference type="AlphaFoldDB" id="O25035"/>
<dbReference type="EMBL" id="AE000511">
    <property type="protein sequence ID" value="AAD07323.1"/>
    <property type="molecule type" value="Genomic_DNA"/>
</dbReference>